<proteinExistence type="predicted"/>
<feature type="region of interest" description="Disordered" evidence="1">
    <location>
        <begin position="119"/>
        <end position="141"/>
    </location>
</feature>
<comment type="caution">
    <text evidence="3">The sequence shown here is derived from an EMBL/GenBank/DDBJ whole genome shotgun (WGS) entry which is preliminary data.</text>
</comment>
<feature type="compositionally biased region" description="Acidic residues" evidence="1">
    <location>
        <begin position="119"/>
        <end position="129"/>
    </location>
</feature>
<dbReference type="RefSeq" id="WP_094375912.1">
    <property type="nucleotide sequence ID" value="NZ_NOKA02000079.1"/>
</dbReference>
<feature type="compositionally biased region" description="Polar residues" evidence="1">
    <location>
        <begin position="66"/>
        <end position="76"/>
    </location>
</feature>
<dbReference type="Proteomes" id="UP000216411">
    <property type="component" value="Unassembled WGS sequence"/>
</dbReference>
<evidence type="ECO:0000259" key="2">
    <source>
        <dbReference type="PROSITE" id="PS50800"/>
    </source>
</evidence>
<reference evidence="3 4" key="1">
    <citation type="journal article" date="2017" name="Genome Announc.">
        <title>Draft Genome Sequence of a Sporulating and Motile Strain of Lachnotalea glycerini Isolated from Water in Quebec City, Canada.</title>
        <authorList>
            <person name="Maheux A.F."/>
            <person name="Boudreau D.K."/>
            <person name="Berube E."/>
            <person name="Boissinot M."/>
            <person name="Raymond F."/>
            <person name="Brodeur S."/>
            <person name="Corbeil J."/>
            <person name="Isabel S."/>
            <person name="Omar R.F."/>
            <person name="Bergeron M.G."/>
        </authorList>
    </citation>
    <scope>NUCLEOTIDE SEQUENCE [LARGE SCALE GENOMIC DNA]</scope>
    <source>
        <strain evidence="3 4">CCRI-19302</strain>
    </source>
</reference>
<dbReference type="EMBL" id="NOKA02000079">
    <property type="protein sequence ID" value="RDY28651.1"/>
    <property type="molecule type" value="Genomic_DNA"/>
</dbReference>
<keyword evidence="4" id="KW-1185">Reference proteome</keyword>
<organism evidence="3 4">
    <name type="scientific">Lachnotalea glycerini</name>
    <dbReference type="NCBI Taxonomy" id="1763509"/>
    <lineage>
        <taxon>Bacteria</taxon>
        <taxon>Bacillati</taxon>
        <taxon>Bacillota</taxon>
        <taxon>Clostridia</taxon>
        <taxon>Lachnospirales</taxon>
        <taxon>Lachnospiraceae</taxon>
        <taxon>Lachnotalea</taxon>
    </lineage>
</organism>
<protein>
    <recommendedName>
        <fullName evidence="2">SAP domain-containing protein</fullName>
    </recommendedName>
</protein>
<evidence type="ECO:0000313" key="4">
    <source>
        <dbReference type="Proteomes" id="UP000216411"/>
    </source>
</evidence>
<dbReference type="PROSITE" id="PS50800">
    <property type="entry name" value="SAP"/>
    <property type="match status" value="1"/>
</dbReference>
<evidence type="ECO:0000313" key="3">
    <source>
        <dbReference type="EMBL" id="RDY28651.1"/>
    </source>
</evidence>
<dbReference type="AlphaFoldDB" id="A0A371J789"/>
<name>A0A371J789_9FIRM</name>
<dbReference type="InterPro" id="IPR003034">
    <property type="entry name" value="SAP_dom"/>
</dbReference>
<evidence type="ECO:0000256" key="1">
    <source>
        <dbReference type="SAM" id="MobiDB-lite"/>
    </source>
</evidence>
<gene>
    <name evidence="3" type="ORF">CG710_019275</name>
</gene>
<accession>A0A371J789</accession>
<sequence>MIQIIKGTYGYKEANGTVTPKTSKDGPFSLTEEQEARLIKRKVAVAVEQKEEKVEANNDDIVDDAAQQNEITTTGNLDREQLESMSYNDVKKLASDLGVPATGKKDEIIEKLLTIEVEAAVDSEDDQDEAPVLTAAEPEEA</sequence>
<feature type="domain" description="SAP" evidence="2">
    <location>
        <begin position="82"/>
        <end position="116"/>
    </location>
</feature>
<feature type="region of interest" description="Disordered" evidence="1">
    <location>
        <begin position="50"/>
        <end position="82"/>
    </location>
</feature>
<dbReference type="OrthoDB" id="1860653at2"/>